<comment type="caution">
    <text evidence="1">The sequence shown here is derived from an EMBL/GenBank/DDBJ whole genome shotgun (WGS) entry which is preliminary data.</text>
</comment>
<dbReference type="EMBL" id="JAABOO010000001">
    <property type="protein sequence ID" value="NER12401.1"/>
    <property type="molecule type" value="Genomic_DNA"/>
</dbReference>
<keyword evidence="2" id="KW-1185">Reference proteome</keyword>
<sequence>MINYLKYTIILFAVFSLWSCKQLLRESRAEDIITYREIVEDEESSNNCARLGTVEFKMEGLSCSTDRFLIDYFNPNGAVYLDWFTENPEVMGVIRGVTPDMNVSFTLHGEEARMEEISGSFPLNYSEDGYATLSTQFVKEGVRGVFTFFKGEAVVEKIGVDGTMKIRAKGSGWYNPDISRPEIVREDIEGEIEIDVKTLNISKDGIKLFSDPDKN</sequence>
<evidence type="ECO:0000313" key="1">
    <source>
        <dbReference type="EMBL" id="NER12401.1"/>
    </source>
</evidence>
<organism evidence="1 2">
    <name type="scientific">Leptobacterium flavescens</name>
    <dbReference type="NCBI Taxonomy" id="472055"/>
    <lineage>
        <taxon>Bacteria</taxon>
        <taxon>Pseudomonadati</taxon>
        <taxon>Bacteroidota</taxon>
        <taxon>Flavobacteriia</taxon>
        <taxon>Flavobacteriales</taxon>
        <taxon>Flavobacteriaceae</taxon>
        <taxon>Leptobacterium</taxon>
    </lineage>
</organism>
<reference evidence="1 2" key="1">
    <citation type="submission" date="2020-01" db="EMBL/GenBank/DDBJ databases">
        <title>Leptobacterium flavescens.</title>
        <authorList>
            <person name="Wang G."/>
        </authorList>
    </citation>
    <scope>NUCLEOTIDE SEQUENCE [LARGE SCALE GENOMIC DNA]</scope>
    <source>
        <strain evidence="1 2">KCTC 22160</strain>
    </source>
</reference>
<evidence type="ECO:0000313" key="2">
    <source>
        <dbReference type="Proteomes" id="UP000468581"/>
    </source>
</evidence>
<gene>
    <name evidence="1" type="ORF">GWK08_03025</name>
</gene>
<name>A0A6P0UGI2_9FLAO</name>
<protein>
    <submittedName>
        <fullName evidence="1">Uncharacterized protein</fullName>
    </submittedName>
</protein>
<dbReference type="Proteomes" id="UP000468581">
    <property type="component" value="Unassembled WGS sequence"/>
</dbReference>
<proteinExistence type="predicted"/>
<dbReference type="AlphaFoldDB" id="A0A6P0UGI2"/>
<dbReference type="RefSeq" id="WP_163605426.1">
    <property type="nucleotide sequence ID" value="NZ_JAABOO010000001.1"/>
</dbReference>
<accession>A0A6P0UGI2</accession>